<proteinExistence type="predicted"/>
<dbReference type="AlphaFoldDB" id="A0A486X903"/>
<evidence type="ECO:0000313" key="1">
    <source>
        <dbReference type="EMBL" id="VGM94870.1"/>
    </source>
</evidence>
<accession>A0A486X903</accession>
<sequence length="302" mass="35714">MIKLDLPIDCMNYTQVIDSCINKMGKNNILRIKLETNKYDLIKISKLYMKWGKSNELFKCLRLHNTQPINMRNCCINYNQDTDDMIKIYTTYFVKNRCGGFYDKIINNAKNPNIQCPFCGGINSPNELDHFLPKRSFSYYAIFPYNLIPICKDCNQIYKREFYPKDKNRQLIHPYLDNEQVFNEKWLYARCIIDSSLDLGIEEKLSVEFYVNTPSNWEEDKKEKVKLHFRQFKLAERFAIHSVSSLKTLLDHIKWFKSANQAMQTVEGFIDSVIDSEKLPNSWKKALFEAVKKELPTIWSSI</sequence>
<reference evidence="1" key="1">
    <citation type="submission" date="2019-03" db="EMBL/GenBank/DDBJ databases">
        <authorList>
            <consortium name="Pathogen Informatics"/>
        </authorList>
    </citation>
    <scope>NUCLEOTIDE SEQUENCE</scope>
    <source>
        <strain evidence="1">Unknown</strain>
    </source>
</reference>
<organism evidence="1">
    <name type="scientific">uncultured Avibacterium sp</name>
    <dbReference type="NCBI Taxonomy" id="1936169"/>
    <lineage>
        <taxon>Bacteria</taxon>
        <taxon>Pseudomonadati</taxon>
        <taxon>Pseudomonadota</taxon>
        <taxon>Gammaproteobacteria</taxon>
        <taxon>Pasteurellales</taxon>
        <taxon>Pasteurellaceae</taxon>
        <taxon>Avibacterium</taxon>
        <taxon>environmental samples</taxon>
    </lineage>
</organism>
<dbReference type="EMBL" id="CAAHDN010000006">
    <property type="protein sequence ID" value="VGM94870.1"/>
    <property type="molecule type" value="Genomic_DNA"/>
</dbReference>
<protein>
    <recommendedName>
        <fullName evidence="2">HNH endonuclease</fullName>
    </recommendedName>
</protein>
<name>A0A486X903_9PAST</name>
<gene>
    <name evidence="1" type="ORF">NCTC4101_00217</name>
</gene>
<evidence type="ECO:0008006" key="2">
    <source>
        <dbReference type="Google" id="ProtNLM"/>
    </source>
</evidence>